<evidence type="ECO:0008006" key="3">
    <source>
        <dbReference type="Google" id="ProtNLM"/>
    </source>
</evidence>
<dbReference type="AlphaFoldDB" id="A0A174D4W6"/>
<dbReference type="SUPFAM" id="SSF52540">
    <property type="entry name" value="P-loop containing nucleoside triphosphate hydrolases"/>
    <property type="match status" value="1"/>
</dbReference>
<gene>
    <name evidence="1" type="ORF">ERS852381_01217</name>
</gene>
<dbReference type="RefSeq" id="WP_070100749.1">
    <property type="nucleotide sequence ID" value="NZ_CYYP01000009.1"/>
</dbReference>
<reference evidence="1 2" key="1">
    <citation type="submission" date="2015-09" db="EMBL/GenBank/DDBJ databases">
        <authorList>
            <consortium name="Pathogen Informatics"/>
        </authorList>
    </citation>
    <scope>NUCLEOTIDE SEQUENCE [LARGE SCALE GENOMIC DNA]</scope>
    <source>
        <strain evidence="1 2">2789STDY5608823</strain>
    </source>
</reference>
<evidence type="ECO:0000313" key="2">
    <source>
        <dbReference type="Proteomes" id="UP000095468"/>
    </source>
</evidence>
<protein>
    <recommendedName>
        <fullName evidence="3">Translation initiation factor 2</fullName>
    </recommendedName>
</protein>
<accession>A0A174D4W6</accession>
<evidence type="ECO:0000313" key="1">
    <source>
        <dbReference type="EMBL" id="CUO20671.1"/>
    </source>
</evidence>
<dbReference type="EMBL" id="CYYP01000009">
    <property type="protein sequence ID" value="CUO20671.1"/>
    <property type="molecule type" value="Genomic_DNA"/>
</dbReference>
<sequence>MNGSHLVKISRRRGTKYTFTIKRNITIVRGDSGTGKTTLFDMVADYMRTGEQSGVSLQCDCPCVALTDYDWRNQLSSVHDSIVFVDEGLKEIHSDEFAHHVLYSSNYFVLISRADFPNLPYSVDEIYKIKTSGKYHSFVPVYQDRGNHRYAISRSAPKQDFSILLCEDSKSGFQFFERHFADSELTCTSAMTNSAILRWLDQHFDDRVFVVADGAAFGCYADRVLKLQDIHRDSVTVCLPESFEWLLLSSGVISGLDVKTVLETPEAFVNSEKFKSWEDFFYKYLREITGDSVFHYDKDCIPEAFCTGGNSAKVMALIACRNVR</sequence>
<dbReference type="InterPro" id="IPR027417">
    <property type="entry name" value="P-loop_NTPase"/>
</dbReference>
<dbReference type="Proteomes" id="UP000095468">
    <property type="component" value="Unassembled WGS sequence"/>
</dbReference>
<name>A0A174D4W6_9ACTN</name>
<organism evidence="1 2">
    <name type="scientific">Collinsella aerofaciens</name>
    <dbReference type="NCBI Taxonomy" id="74426"/>
    <lineage>
        <taxon>Bacteria</taxon>
        <taxon>Bacillati</taxon>
        <taxon>Actinomycetota</taxon>
        <taxon>Coriobacteriia</taxon>
        <taxon>Coriobacteriales</taxon>
        <taxon>Coriobacteriaceae</taxon>
        <taxon>Collinsella</taxon>
    </lineage>
</organism>
<proteinExistence type="predicted"/>